<dbReference type="EMBL" id="JAHRHJ020000010">
    <property type="protein sequence ID" value="KAH9297417.1"/>
    <property type="molecule type" value="Genomic_DNA"/>
</dbReference>
<dbReference type="Proteomes" id="UP000824469">
    <property type="component" value="Unassembled WGS sequence"/>
</dbReference>
<reference evidence="2 3" key="1">
    <citation type="journal article" date="2021" name="Nat. Plants">
        <title>The Taxus genome provides insights into paclitaxel biosynthesis.</title>
        <authorList>
            <person name="Xiong X."/>
            <person name="Gou J."/>
            <person name="Liao Q."/>
            <person name="Li Y."/>
            <person name="Zhou Q."/>
            <person name="Bi G."/>
            <person name="Li C."/>
            <person name="Du R."/>
            <person name="Wang X."/>
            <person name="Sun T."/>
            <person name="Guo L."/>
            <person name="Liang H."/>
            <person name="Lu P."/>
            <person name="Wu Y."/>
            <person name="Zhang Z."/>
            <person name="Ro D.K."/>
            <person name="Shang Y."/>
            <person name="Huang S."/>
            <person name="Yan J."/>
        </authorList>
    </citation>
    <scope>NUCLEOTIDE SEQUENCE [LARGE SCALE GENOMIC DNA]</scope>
    <source>
        <strain evidence="2">Ta-2019</strain>
    </source>
</reference>
<protein>
    <recommendedName>
        <fullName evidence="4">Selenoprotein H</fullName>
    </recommendedName>
</protein>
<feature type="region of interest" description="Disordered" evidence="1">
    <location>
        <begin position="79"/>
        <end position="142"/>
    </location>
</feature>
<dbReference type="AlphaFoldDB" id="A0AA38FD72"/>
<gene>
    <name evidence="2" type="ORF">KI387_029099</name>
</gene>
<dbReference type="PANTHER" id="PTHR33638:SF1">
    <property type="entry name" value="SELENOPROTEIN H"/>
    <property type="match status" value="1"/>
</dbReference>
<evidence type="ECO:0000313" key="2">
    <source>
        <dbReference type="EMBL" id="KAH9297417.1"/>
    </source>
</evidence>
<comment type="caution">
    <text evidence="2">The sequence shown here is derived from an EMBL/GenBank/DDBJ whole genome shotgun (WGS) entry which is preliminary data.</text>
</comment>
<feature type="non-terminal residue" evidence="2">
    <location>
        <position position="239"/>
    </location>
</feature>
<dbReference type="Gene3D" id="3.40.30.10">
    <property type="entry name" value="Glutaredoxin"/>
    <property type="match status" value="1"/>
</dbReference>
<proteinExistence type="predicted"/>
<accession>A0AA38FD72</accession>
<sequence>ESSLDVTHLASQARLVLVGLGSSTRSKYSCKWGYFGGKSSRAINALVVREEEKRKLRRFRLAKKFQWLPRREALPPMQNLCLKKRRKTISNGAGEEPKEDGKPTSNYAEEEQPPTKKPRRSNRNTSVSNGKETGEEETEVVVENNVPVNAGQSKDIVIEHCKQCQCFKVRALKVEKELKGAVPDVEVTINPEKPRRGCFEIRDGKGNIFLSFQNLPRPFTKLKQHDLDGTISEIIEKIK</sequence>
<dbReference type="GO" id="GO:0005794">
    <property type="term" value="C:Golgi apparatus"/>
    <property type="evidence" value="ECO:0007669"/>
    <property type="project" value="TreeGrafter"/>
</dbReference>
<evidence type="ECO:0008006" key="4">
    <source>
        <dbReference type="Google" id="ProtNLM"/>
    </source>
</evidence>
<organism evidence="2 3">
    <name type="scientific">Taxus chinensis</name>
    <name type="common">Chinese yew</name>
    <name type="synonym">Taxus wallichiana var. chinensis</name>
    <dbReference type="NCBI Taxonomy" id="29808"/>
    <lineage>
        <taxon>Eukaryota</taxon>
        <taxon>Viridiplantae</taxon>
        <taxon>Streptophyta</taxon>
        <taxon>Embryophyta</taxon>
        <taxon>Tracheophyta</taxon>
        <taxon>Spermatophyta</taxon>
        <taxon>Pinopsida</taxon>
        <taxon>Pinidae</taxon>
        <taxon>Conifers II</taxon>
        <taxon>Cupressales</taxon>
        <taxon>Taxaceae</taxon>
        <taxon>Taxus</taxon>
    </lineage>
</organism>
<evidence type="ECO:0000256" key="1">
    <source>
        <dbReference type="SAM" id="MobiDB-lite"/>
    </source>
</evidence>
<evidence type="ECO:0000313" key="3">
    <source>
        <dbReference type="Proteomes" id="UP000824469"/>
    </source>
</evidence>
<name>A0AA38FD72_TAXCH</name>
<dbReference type="InterPro" id="IPR052674">
    <property type="entry name" value="SelWTH-like"/>
</dbReference>
<dbReference type="PANTHER" id="PTHR33638">
    <property type="entry name" value="SELENOPROTEIN H"/>
    <property type="match status" value="1"/>
</dbReference>
<keyword evidence="3" id="KW-1185">Reference proteome</keyword>